<dbReference type="Gramene" id="TVU50592">
    <property type="protein sequence ID" value="TVU50592"/>
    <property type="gene ID" value="EJB05_01969"/>
</dbReference>
<evidence type="ECO:0000313" key="2">
    <source>
        <dbReference type="Proteomes" id="UP000324897"/>
    </source>
</evidence>
<protein>
    <submittedName>
        <fullName evidence="1">Uncharacterized protein</fullName>
    </submittedName>
</protein>
<dbReference type="Proteomes" id="UP000324897">
    <property type="component" value="Chromosome 6"/>
</dbReference>
<reference evidence="1 2" key="1">
    <citation type="journal article" date="2019" name="Sci. Rep.">
        <title>A high-quality genome of Eragrostis curvula grass provides insights into Poaceae evolution and supports new strategies to enhance forage quality.</title>
        <authorList>
            <person name="Carballo J."/>
            <person name="Santos B.A.C.M."/>
            <person name="Zappacosta D."/>
            <person name="Garbus I."/>
            <person name="Selva J.P."/>
            <person name="Gallo C.A."/>
            <person name="Diaz A."/>
            <person name="Albertini E."/>
            <person name="Caccamo M."/>
            <person name="Echenique V."/>
        </authorList>
    </citation>
    <scope>NUCLEOTIDE SEQUENCE [LARGE SCALE GENOMIC DNA]</scope>
    <source>
        <strain evidence="2">cv. Victoria</strain>
        <tissue evidence="1">Leaf</tissue>
    </source>
</reference>
<organism evidence="1 2">
    <name type="scientific">Eragrostis curvula</name>
    <name type="common">weeping love grass</name>
    <dbReference type="NCBI Taxonomy" id="38414"/>
    <lineage>
        <taxon>Eukaryota</taxon>
        <taxon>Viridiplantae</taxon>
        <taxon>Streptophyta</taxon>
        <taxon>Embryophyta</taxon>
        <taxon>Tracheophyta</taxon>
        <taxon>Spermatophyta</taxon>
        <taxon>Magnoliopsida</taxon>
        <taxon>Liliopsida</taxon>
        <taxon>Poales</taxon>
        <taxon>Poaceae</taxon>
        <taxon>PACMAD clade</taxon>
        <taxon>Chloridoideae</taxon>
        <taxon>Eragrostideae</taxon>
        <taxon>Eragrostidinae</taxon>
        <taxon>Eragrostis</taxon>
    </lineage>
</organism>
<accession>A0A5J9WPB5</accession>
<dbReference type="EMBL" id="RWGY01000002">
    <property type="protein sequence ID" value="TVU50592.1"/>
    <property type="molecule type" value="Genomic_DNA"/>
</dbReference>
<evidence type="ECO:0000313" key="1">
    <source>
        <dbReference type="EMBL" id="TVU50592.1"/>
    </source>
</evidence>
<name>A0A5J9WPB5_9POAL</name>
<comment type="caution">
    <text evidence="1">The sequence shown here is derived from an EMBL/GenBank/DDBJ whole genome shotgun (WGS) entry which is preliminary data.</text>
</comment>
<sequence length="67" mass="7758">MVPQFESLAPLLHLHCDRPWCRAHRGRNLLRIAGVFRREHGISCGVGSASEPYWWCWGRLVIGSMQR</sequence>
<proteinExistence type="predicted"/>
<gene>
    <name evidence="1" type="ORF">EJB05_01969</name>
</gene>
<dbReference type="AlphaFoldDB" id="A0A5J9WPB5"/>
<keyword evidence="2" id="KW-1185">Reference proteome</keyword>